<feature type="domain" description="GFO/IDH/MocA-like oxidoreductase" evidence="2">
    <location>
        <begin position="130"/>
        <end position="295"/>
    </location>
</feature>
<reference evidence="4" key="1">
    <citation type="journal article" date="2019" name="Int. J. Syst. Evol. Microbiol.">
        <title>The Global Catalogue of Microorganisms (GCM) 10K type strain sequencing project: providing services to taxonomists for standard genome sequencing and annotation.</title>
        <authorList>
            <consortium name="The Broad Institute Genomics Platform"/>
            <consortium name="The Broad Institute Genome Sequencing Center for Infectious Disease"/>
            <person name="Wu L."/>
            <person name="Ma J."/>
        </authorList>
    </citation>
    <scope>NUCLEOTIDE SEQUENCE [LARGE SCALE GENOMIC DNA]</scope>
    <source>
        <strain evidence="4">CGMCC 1.18575</strain>
    </source>
</reference>
<dbReference type="SUPFAM" id="SSF51735">
    <property type="entry name" value="NAD(P)-binding Rossmann-fold domains"/>
    <property type="match status" value="1"/>
</dbReference>
<dbReference type="PANTHER" id="PTHR43377:SF1">
    <property type="entry name" value="BILIVERDIN REDUCTASE A"/>
    <property type="match status" value="1"/>
</dbReference>
<comment type="caution">
    <text evidence="3">The sequence shown here is derived from an EMBL/GenBank/DDBJ whole genome shotgun (WGS) entry which is preliminary data.</text>
</comment>
<dbReference type="InterPro" id="IPR051450">
    <property type="entry name" value="Gfo/Idh/MocA_Oxidoreductases"/>
</dbReference>
<dbReference type="InterPro" id="IPR055170">
    <property type="entry name" value="GFO_IDH_MocA-like_dom"/>
</dbReference>
<dbReference type="Pfam" id="PF01408">
    <property type="entry name" value="GFO_IDH_MocA"/>
    <property type="match status" value="1"/>
</dbReference>
<dbReference type="InterPro" id="IPR000683">
    <property type="entry name" value="Gfo/Idh/MocA-like_OxRdtase_N"/>
</dbReference>
<dbReference type="Proteomes" id="UP001596113">
    <property type="component" value="Unassembled WGS sequence"/>
</dbReference>
<dbReference type="RefSeq" id="WP_378136766.1">
    <property type="nucleotide sequence ID" value="NZ_JBHSMI010000029.1"/>
</dbReference>
<gene>
    <name evidence="3" type="ORF">ACFPOF_22340</name>
</gene>
<feature type="domain" description="Gfo/Idh/MocA-like oxidoreductase N-terminal" evidence="1">
    <location>
        <begin position="1"/>
        <end position="118"/>
    </location>
</feature>
<dbReference type="PANTHER" id="PTHR43377">
    <property type="entry name" value="BILIVERDIN REDUCTASE A"/>
    <property type="match status" value="1"/>
</dbReference>
<protein>
    <submittedName>
        <fullName evidence="3">Gfo/Idh/MocA family protein</fullName>
    </submittedName>
</protein>
<proteinExistence type="predicted"/>
<dbReference type="EMBL" id="JBHSMI010000029">
    <property type="protein sequence ID" value="MFC5405491.1"/>
    <property type="molecule type" value="Genomic_DNA"/>
</dbReference>
<keyword evidence="4" id="KW-1185">Reference proteome</keyword>
<sequence>MRIGVIGYGKRVRLMLSQMEAVDPECRVAAIADPDAERIRAEIGTDADGIRFFRSADEMLAGIQLDGVAIGTRCSLHTEMALKVFATGLPLFLEKPVSTTMEDLLRLQKGYAQSTSPVVVSFPLRFTPLFQLAKEIVASGKLGTVEHVQAFNNVPYGGVYFHDWYRDENETGGMFLQKATHDFDYLNALIGQNPVSVAAMTSKQVFRGDKPAGLRCADCEENQTCAESAVRTDVFGESPLGDYCCFAEDTGNEDAGSALIRYASGMHLTYSHNFFARRGAAKRGARLLGYKGTLEFDWYTAQAKVFMHHTDRVETYQLSMGVDGHGGGDRVLARNFVSVMKGSATSESTLETGMLSAYMCLKAKESAQTSAFQQLFFP</sequence>
<organism evidence="3 4">
    <name type="scientific">Cohnella soli</name>
    <dbReference type="NCBI Taxonomy" id="425005"/>
    <lineage>
        <taxon>Bacteria</taxon>
        <taxon>Bacillati</taxon>
        <taxon>Bacillota</taxon>
        <taxon>Bacilli</taxon>
        <taxon>Bacillales</taxon>
        <taxon>Paenibacillaceae</taxon>
        <taxon>Cohnella</taxon>
    </lineage>
</organism>
<dbReference type="Gene3D" id="3.30.360.10">
    <property type="entry name" value="Dihydrodipicolinate Reductase, domain 2"/>
    <property type="match status" value="1"/>
</dbReference>
<evidence type="ECO:0000259" key="1">
    <source>
        <dbReference type="Pfam" id="PF01408"/>
    </source>
</evidence>
<name>A0ABW0HW75_9BACL</name>
<dbReference type="Pfam" id="PF22725">
    <property type="entry name" value="GFO_IDH_MocA_C3"/>
    <property type="match status" value="1"/>
</dbReference>
<evidence type="ECO:0000313" key="4">
    <source>
        <dbReference type="Proteomes" id="UP001596113"/>
    </source>
</evidence>
<evidence type="ECO:0000313" key="3">
    <source>
        <dbReference type="EMBL" id="MFC5405491.1"/>
    </source>
</evidence>
<evidence type="ECO:0000259" key="2">
    <source>
        <dbReference type="Pfam" id="PF22725"/>
    </source>
</evidence>
<dbReference type="InterPro" id="IPR036291">
    <property type="entry name" value="NAD(P)-bd_dom_sf"/>
</dbReference>
<dbReference type="Gene3D" id="3.40.50.720">
    <property type="entry name" value="NAD(P)-binding Rossmann-like Domain"/>
    <property type="match status" value="1"/>
</dbReference>
<accession>A0ABW0HW75</accession>
<dbReference type="SUPFAM" id="SSF55347">
    <property type="entry name" value="Glyceraldehyde-3-phosphate dehydrogenase-like, C-terminal domain"/>
    <property type="match status" value="1"/>
</dbReference>